<dbReference type="EMBL" id="VIRM01000072">
    <property type="protein sequence ID" value="TQS12052.1"/>
    <property type="molecule type" value="Genomic_DNA"/>
</dbReference>
<dbReference type="SUPFAM" id="SSF46785">
    <property type="entry name" value="Winged helix' DNA-binding domain"/>
    <property type="match status" value="1"/>
</dbReference>
<comment type="caution">
    <text evidence="7">The sequence shown here is derived from an EMBL/GenBank/DDBJ whole genome shotgun (WGS) entry which is preliminary data.</text>
</comment>
<dbReference type="PANTHER" id="PTHR30346:SF29">
    <property type="entry name" value="LYSR SUBSTRATE-BINDING"/>
    <property type="match status" value="1"/>
</dbReference>
<keyword evidence="3" id="KW-0238">DNA-binding</keyword>
<feature type="region of interest" description="Disordered" evidence="5">
    <location>
        <begin position="1"/>
        <end position="40"/>
    </location>
</feature>
<dbReference type="Pfam" id="PF03466">
    <property type="entry name" value="LysR_substrate"/>
    <property type="match status" value="1"/>
</dbReference>
<dbReference type="GO" id="GO:0032993">
    <property type="term" value="C:protein-DNA complex"/>
    <property type="evidence" value="ECO:0007669"/>
    <property type="project" value="TreeGrafter"/>
</dbReference>
<dbReference type="Gene3D" id="3.40.190.10">
    <property type="entry name" value="Periplasmic binding protein-like II"/>
    <property type="match status" value="2"/>
</dbReference>
<reference evidence="7 8" key="1">
    <citation type="submission" date="2019-07" db="EMBL/GenBank/DDBJ databases">
        <title>Microbispora hainanensis DSM 45428.</title>
        <authorList>
            <person name="Thawai C."/>
        </authorList>
    </citation>
    <scope>NUCLEOTIDE SEQUENCE [LARGE SCALE GENOMIC DNA]</scope>
    <source>
        <strain evidence="7 8">DSM 45428</strain>
    </source>
</reference>
<keyword evidence="2" id="KW-0805">Transcription regulation</keyword>
<dbReference type="Gene3D" id="1.10.10.10">
    <property type="entry name" value="Winged helix-like DNA-binding domain superfamily/Winged helix DNA-binding domain"/>
    <property type="match status" value="1"/>
</dbReference>
<dbReference type="GO" id="GO:0003677">
    <property type="term" value="F:DNA binding"/>
    <property type="evidence" value="ECO:0007669"/>
    <property type="project" value="UniProtKB-KW"/>
</dbReference>
<dbReference type="FunFam" id="1.10.10.10:FF:000001">
    <property type="entry name" value="LysR family transcriptional regulator"/>
    <property type="match status" value="1"/>
</dbReference>
<dbReference type="InterPro" id="IPR036388">
    <property type="entry name" value="WH-like_DNA-bd_sf"/>
</dbReference>
<keyword evidence="4" id="KW-0804">Transcription</keyword>
<name>A0A544Y653_9ACTN</name>
<comment type="similarity">
    <text evidence="1">Belongs to the LysR transcriptional regulatory family.</text>
</comment>
<evidence type="ECO:0000259" key="6">
    <source>
        <dbReference type="PROSITE" id="PS50931"/>
    </source>
</evidence>
<proteinExistence type="inferred from homology"/>
<evidence type="ECO:0000313" key="8">
    <source>
        <dbReference type="Proteomes" id="UP000316541"/>
    </source>
</evidence>
<dbReference type="SUPFAM" id="SSF53850">
    <property type="entry name" value="Periplasmic binding protein-like II"/>
    <property type="match status" value="1"/>
</dbReference>
<dbReference type="PRINTS" id="PR00039">
    <property type="entry name" value="HTHLYSR"/>
</dbReference>
<dbReference type="AlphaFoldDB" id="A0A544Y653"/>
<dbReference type="Pfam" id="PF00126">
    <property type="entry name" value="HTH_1"/>
    <property type="match status" value="1"/>
</dbReference>
<protein>
    <submittedName>
        <fullName evidence="7">LysR family transcriptional regulator</fullName>
    </submittedName>
</protein>
<dbReference type="PANTHER" id="PTHR30346">
    <property type="entry name" value="TRANSCRIPTIONAL DUAL REGULATOR HCAR-RELATED"/>
    <property type="match status" value="1"/>
</dbReference>
<organism evidence="7 8">
    <name type="scientific">Microbispora hainanensis</name>
    <dbReference type="NCBI Taxonomy" id="568844"/>
    <lineage>
        <taxon>Bacteria</taxon>
        <taxon>Bacillati</taxon>
        <taxon>Actinomycetota</taxon>
        <taxon>Actinomycetes</taxon>
        <taxon>Streptosporangiales</taxon>
        <taxon>Streptosporangiaceae</taxon>
        <taxon>Microbispora</taxon>
    </lineage>
</organism>
<evidence type="ECO:0000256" key="4">
    <source>
        <dbReference type="ARBA" id="ARBA00023163"/>
    </source>
</evidence>
<evidence type="ECO:0000313" key="7">
    <source>
        <dbReference type="EMBL" id="TQS12052.1"/>
    </source>
</evidence>
<evidence type="ECO:0000256" key="2">
    <source>
        <dbReference type="ARBA" id="ARBA00023015"/>
    </source>
</evidence>
<dbReference type="GO" id="GO:0003700">
    <property type="term" value="F:DNA-binding transcription factor activity"/>
    <property type="evidence" value="ECO:0007669"/>
    <property type="project" value="InterPro"/>
</dbReference>
<evidence type="ECO:0000256" key="3">
    <source>
        <dbReference type="ARBA" id="ARBA00023125"/>
    </source>
</evidence>
<gene>
    <name evidence="7" type="ORF">FLX08_36650</name>
</gene>
<sequence length="373" mass="39702">MDLRRHPHRGAAAAGRHGDHGQRPPRGPPGGGRLHDGRRRRVRQRADLLRPDGVLPSDGLPPASAQDRLISPYWSVDSGPPLRDIGCFALVARHLSFSRAAAELGVSQPAASQAVGRLERALGVRLFERTSREVHLSPAGKALLPYAEALLESADAFSAEARRLAAPEGAAVRLAYPPPAGGLAARIARRMARHDPPAEVELCPAGRAAALAALAAGEVTAAILAAPFPRELTTAARFHVPVGHLAVPAGDPLAGLPRLQPERLARHRVLLPRKRPPGGMWARLAARIGPHRQHVVADEIDDFAAALDLVAAGVGLLPTPSLVVTSVRREDVAFVPLDAGDLRLTYALAWRGERLSAGLMALVRTAQECLWTR</sequence>
<feature type="domain" description="HTH lysR-type" evidence="6">
    <location>
        <begin position="80"/>
        <end position="137"/>
    </location>
</feature>
<evidence type="ECO:0000256" key="5">
    <source>
        <dbReference type="SAM" id="MobiDB-lite"/>
    </source>
</evidence>
<dbReference type="CDD" id="cd05466">
    <property type="entry name" value="PBP2_LTTR_substrate"/>
    <property type="match status" value="1"/>
</dbReference>
<evidence type="ECO:0000256" key="1">
    <source>
        <dbReference type="ARBA" id="ARBA00009437"/>
    </source>
</evidence>
<dbReference type="InterPro" id="IPR036390">
    <property type="entry name" value="WH_DNA-bd_sf"/>
</dbReference>
<dbReference type="InterPro" id="IPR000847">
    <property type="entry name" value="LysR_HTH_N"/>
</dbReference>
<dbReference type="Proteomes" id="UP000316541">
    <property type="component" value="Unassembled WGS sequence"/>
</dbReference>
<accession>A0A544Y653</accession>
<dbReference type="InterPro" id="IPR005119">
    <property type="entry name" value="LysR_subst-bd"/>
</dbReference>
<dbReference type="PROSITE" id="PS50931">
    <property type="entry name" value="HTH_LYSR"/>
    <property type="match status" value="1"/>
</dbReference>